<name>A0A2S3UTT1_9HYPH</name>
<gene>
    <name evidence="2" type="ORF">CLV41_105318</name>
</gene>
<dbReference type="Proteomes" id="UP000236959">
    <property type="component" value="Unassembled WGS sequence"/>
</dbReference>
<keyword evidence="1" id="KW-1133">Transmembrane helix</keyword>
<comment type="caution">
    <text evidence="2">The sequence shown here is derived from an EMBL/GenBank/DDBJ whole genome shotgun (WGS) entry which is preliminary data.</text>
</comment>
<dbReference type="EMBL" id="PPCN01000005">
    <property type="protein sequence ID" value="POF31137.1"/>
    <property type="molecule type" value="Genomic_DNA"/>
</dbReference>
<dbReference type="RefSeq" id="WP_103223069.1">
    <property type="nucleotide sequence ID" value="NZ_PPCN01000005.1"/>
</dbReference>
<sequence>MMVAFYAVIAVVFVVLGIGGIMYLDHRFSLAVGDRSFAMKGRRIETDDPFVRRQYRKFHAIRVAYCVALLALLFAVVSHVG</sequence>
<feature type="transmembrane region" description="Helical" evidence="1">
    <location>
        <begin position="60"/>
        <end position="80"/>
    </location>
</feature>
<proteinExistence type="predicted"/>
<organism evidence="2 3">
    <name type="scientific">Roseibium marinum</name>
    <dbReference type="NCBI Taxonomy" id="281252"/>
    <lineage>
        <taxon>Bacteria</taxon>
        <taxon>Pseudomonadati</taxon>
        <taxon>Pseudomonadota</taxon>
        <taxon>Alphaproteobacteria</taxon>
        <taxon>Hyphomicrobiales</taxon>
        <taxon>Stappiaceae</taxon>
        <taxon>Roseibium</taxon>
    </lineage>
</organism>
<keyword evidence="1" id="KW-0472">Membrane</keyword>
<feature type="transmembrane region" description="Helical" evidence="1">
    <location>
        <begin position="6"/>
        <end position="24"/>
    </location>
</feature>
<accession>A0A2S3UTT1</accession>
<keyword evidence="3" id="KW-1185">Reference proteome</keyword>
<evidence type="ECO:0008006" key="4">
    <source>
        <dbReference type="Google" id="ProtNLM"/>
    </source>
</evidence>
<reference evidence="2 3" key="1">
    <citation type="submission" date="2018-01" db="EMBL/GenBank/DDBJ databases">
        <title>Genomic Encyclopedia of Archaeal and Bacterial Type Strains, Phase II (KMG-II): from individual species to whole genera.</title>
        <authorList>
            <person name="Goeker M."/>
        </authorList>
    </citation>
    <scope>NUCLEOTIDE SEQUENCE [LARGE SCALE GENOMIC DNA]</scope>
    <source>
        <strain evidence="2 3">DSM 17023</strain>
    </source>
</reference>
<evidence type="ECO:0000256" key="1">
    <source>
        <dbReference type="SAM" id="Phobius"/>
    </source>
</evidence>
<dbReference type="OrthoDB" id="7678992at2"/>
<evidence type="ECO:0000313" key="2">
    <source>
        <dbReference type="EMBL" id="POF31137.1"/>
    </source>
</evidence>
<protein>
    <recommendedName>
        <fullName evidence="4">Endonuclease</fullName>
    </recommendedName>
</protein>
<keyword evidence="1" id="KW-0812">Transmembrane</keyword>
<evidence type="ECO:0000313" key="3">
    <source>
        <dbReference type="Proteomes" id="UP000236959"/>
    </source>
</evidence>
<dbReference type="AlphaFoldDB" id="A0A2S3UTT1"/>